<proteinExistence type="predicted"/>
<dbReference type="Pfam" id="PF13808">
    <property type="entry name" value="DDE_Tnp_1_assoc"/>
    <property type="match status" value="1"/>
</dbReference>
<sequence>MGIEVEISLLDHFKDIEDPRSERNRDYTMSEIRLVTLCAVISGAEGWQDVEDFGKAKIDYLRQFLPYKNGIPSDDTYRRFFRAIDPKEFQELFRSWVESLKSQMQKKVIAIDGKSSRHSFDEGTDMLHMVSAYASEARLVLAQEKVSEKSNEITAIPKLLEWLDLRGTTVTIDAMGCQYDIADQIIQKEGNYIFSLKGNQGTLCEDVTTCLSDSELKTINNISSFKDYDKGHGRLETRQCWVTHDVAWLRERHPHWSSIHSIIRIDSKRETKDKTTYETRYYISSLQETPQKVLGAIRSHWEIENNLHWVLDMSFGEDQSRIRKENAPQVMAIIRHMALNLLQLTVDKMKRQSIKRLRKMAGWDDNILSNILTQKFS</sequence>
<dbReference type="Pfam" id="PF01609">
    <property type="entry name" value="DDE_Tnp_1"/>
    <property type="match status" value="1"/>
</dbReference>
<reference evidence="3 4" key="1">
    <citation type="journal article" date="2024" name="Environ. Microbiol.">
        <title>Novel evolutionary insights on the interactions of the Holosporales (Alphaproteobacteria) with eukaryotic hosts from comparative genomics.</title>
        <authorList>
            <person name="Giovannini M."/>
            <person name="Petroni G."/>
            <person name="Castelli M."/>
        </authorList>
    </citation>
    <scope>NUCLEOTIDE SEQUENCE [LARGE SCALE GENOMIC DNA]</scope>
    <source>
        <strain evidence="3 4">US_Bl 15I1</strain>
    </source>
</reference>
<dbReference type="EMBL" id="CP133270">
    <property type="protein sequence ID" value="WVX66186.1"/>
    <property type="molecule type" value="Genomic_DNA"/>
</dbReference>
<dbReference type="NCBIfam" id="NF033564">
    <property type="entry name" value="transpos_ISAs1"/>
    <property type="match status" value="1"/>
</dbReference>
<evidence type="ECO:0000313" key="4">
    <source>
        <dbReference type="Proteomes" id="UP001330434"/>
    </source>
</evidence>
<feature type="domain" description="H repeat-associated protein N-terminal" evidence="2">
    <location>
        <begin position="10"/>
        <end position="97"/>
    </location>
</feature>
<dbReference type="RefSeq" id="WP_338453662.1">
    <property type="nucleotide sequence ID" value="NZ_CP133270.1"/>
</dbReference>
<dbReference type="PANTHER" id="PTHR30298:SF0">
    <property type="entry name" value="PROTEIN YBFL-RELATED"/>
    <property type="match status" value="1"/>
</dbReference>
<evidence type="ECO:0000313" key="3">
    <source>
        <dbReference type="EMBL" id="WVX66186.1"/>
    </source>
</evidence>
<dbReference type="PANTHER" id="PTHR30298">
    <property type="entry name" value="H REPEAT-ASSOCIATED PREDICTED TRANSPOSASE"/>
    <property type="match status" value="1"/>
</dbReference>
<dbReference type="InterPro" id="IPR047647">
    <property type="entry name" value="ISAs1_transpos"/>
</dbReference>
<dbReference type="InterPro" id="IPR002559">
    <property type="entry name" value="Transposase_11"/>
</dbReference>
<dbReference type="InterPro" id="IPR032806">
    <property type="entry name" value="YbfD_N"/>
</dbReference>
<name>A0ABZ2C0Z6_9PROT</name>
<organism evidence="3 4">
    <name type="scientific">Candidatus Bealeia paramacronuclearis</name>
    <dbReference type="NCBI Taxonomy" id="1921001"/>
    <lineage>
        <taxon>Bacteria</taxon>
        <taxon>Pseudomonadati</taxon>
        <taxon>Pseudomonadota</taxon>
        <taxon>Alphaproteobacteria</taxon>
        <taxon>Holosporales</taxon>
        <taxon>Holosporaceae</taxon>
        <taxon>Candidatus Bealeia</taxon>
    </lineage>
</organism>
<accession>A0ABZ2C0Z6</accession>
<gene>
    <name evidence="3" type="ORF">Bealeia1_00359</name>
</gene>
<dbReference type="Proteomes" id="UP001330434">
    <property type="component" value="Chromosome"/>
</dbReference>
<evidence type="ECO:0000259" key="1">
    <source>
        <dbReference type="Pfam" id="PF01609"/>
    </source>
</evidence>
<protein>
    <submittedName>
        <fullName evidence="3">ISAs1 family transposase</fullName>
    </submittedName>
</protein>
<dbReference type="InterPro" id="IPR051698">
    <property type="entry name" value="Transposase_11-like"/>
</dbReference>
<keyword evidence="4" id="KW-1185">Reference proteome</keyword>
<feature type="domain" description="Transposase IS4-like" evidence="1">
    <location>
        <begin position="105"/>
        <end position="341"/>
    </location>
</feature>
<evidence type="ECO:0000259" key="2">
    <source>
        <dbReference type="Pfam" id="PF13808"/>
    </source>
</evidence>